<dbReference type="Proteomes" id="UP001164286">
    <property type="component" value="Unassembled WGS sequence"/>
</dbReference>
<sequence>MPRPPPCPSKTARSIGQRLNHACLHLTPSFFSLNMGTGIASILLYNFPYPAEWLRILGIIVFVLNVLVFALLAGGNLARYLRFKGLFKATVTHPVAGMFWGTLPMGFATIVNMVAYACVPAWGFRWAQLALGLWWIMALLSVLVNLGMLFAMFTRQKHTFESVAAVWLLPIVSSVVAAASGGVVSAAIMPFSPSLASSTLVVSYIIWGTGVPIACFIIALWLYRTVIGGVPATAALPSMFLPLGPCGQGSFGIILLGRTVRELAYQHDVGLATPTSSPYASTSLLGVADAIYAGGLITGLVLWGLGLCWYLLAHAVIIDHVLQRPNRNFFAPSRFSVGLWAFTFPIGVFATATNILAVELDSSAFRVIGAFLSVQVVVHWLYVSALTLYKVGDGSIFVAPEVAAMEGKVSRRFGPQREDLEKQ</sequence>
<evidence type="ECO:0000256" key="6">
    <source>
        <dbReference type="ARBA" id="ARBA00022989"/>
    </source>
</evidence>
<feature type="transmembrane region" description="Helical" evidence="8">
    <location>
        <begin position="99"/>
        <end position="122"/>
    </location>
</feature>
<feature type="transmembrane region" description="Helical" evidence="8">
    <location>
        <begin position="134"/>
        <end position="153"/>
    </location>
</feature>
<dbReference type="PANTHER" id="PTHR31686:SF1">
    <property type="entry name" value="SULFITE EFFLUX PUMP SSU1"/>
    <property type="match status" value="1"/>
</dbReference>
<feature type="transmembrane region" description="Helical" evidence="8">
    <location>
        <begin position="291"/>
        <end position="317"/>
    </location>
</feature>
<evidence type="ECO:0000313" key="9">
    <source>
        <dbReference type="EMBL" id="KAI9638782.1"/>
    </source>
</evidence>
<comment type="similarity">
    <text evidence="2">Belongs to the tellurite-resistance/dicarboxylate transporter (TDT) family.</text>
</comment>
<keyword evidence="10" id="KW-1185">Reference proteome</keyword>
<evidence type="ECO:0000256" key="8">
    <source>
        <dbReference type="SAM" id="Phobius"/>
    </source>
</evidence>
<keyword evidence="7 8" id="KW-0472">Membrane</keyword>
<feature type="transmembrane region" description="Helical" evidence="8">
    <location>
        <begin position="165"/>
        <end position="189"/>
    </location>
</feature>
<gene>
    <name evidence="9" type="ORF">MKK02DRAFT_41809</name>
</gene>
<dbReference type="EMBL" id="JAKWFO010000002">
    <property type="protein sequence ID" value="KAI9638782.1"/>
    <property type="molecule type" value="Genomic_DNA"/>
</dbReference>
<reference evidence="9" key="1">
    <citation type="journal article" date="2022" name="G3 (Bethesda)">
        <title>High quality genome of the basidiomycete yeast Dioszegia hungarica PDD-24b-2 isolated from cloud water.</title>
        <authorList>
            <person name="Jarrige D."/>
            <person name="Haridas S."/>
            <person name="Bleykasten-Grosshans C."/>
            <person name="Joly M."/>
            <person name="Nadalig T."/>
            <person name="Sancelme M."/>
            <person name="Vuilleumier S."/>
            <person name="Grigoriev I.V."/>
            <person name="Amato P."/>
            <person name="Bringel F."/>
        </authorList>
    </citation>
    <scope>NUCLEOTIDE SEQUENCE</scope>
    <source>
        <strain evidence="9">PDD-24b-2</strain>
    </source>
</reference>
<feature type="transmembrane region" description="Helical" evidence="8">
    <location>
        <begin position="201"/>
        <end position="223"/>
    </location>
</feature>
<dbReference type="InterPro" id="IPR051629">
    <property type="entry name" value="Sulfite_efflux_TDT"/>
</dbReference>
<dbReference type="Gene3D" id="1.50.10.150">
    <property type="entry name" value="Voltage-dependent anion channel"/>
    <property type="match status" value="1"/>
</dbReference>
<dbReference type="PANTHER" id="PTHR31686">
    <property type="match status" value="1"/>
</dbReference>
<dbReference type="GO" id="GO:0000319">
    <property type="term" value="F:sulfite transmembrane transporter activity"/>
    <property type="evidence" value="ECO:0007669"/>
    <property type="project" value="TreeGrafter"/>
</dbReference>
<dbReference type="CDD" id="cd09318">
    <property type="entry name" value="TDT_SSU1"/>
    <property type="match status" value="1"/>
</dbReference>
<dbReference type="RefSeq" id="XP_052948559.1">
    <property type="nucleotide sequence ID" value="XM_053091713.1"/>
</dbReference>
<evidence type="ECO:0000313" key="10">
    <source>
        <dbReference type="Proteomes" id="UP001164286"/>
    </source>
</evidence>
<dbReference type="InterPro" id="IPR004695">
    <property type="entry name" value="SLAC1/Mae1/Ssu1/TehA"/>
</dbReference>
<comment type="caution">
    <text evidence="9">The sequence shown here is derived from an EMBL/GenBank/DDBJ whole genome shotgun (WGS) entry which is preliminary data.</text>
</comment>
<dbReference type="Pfam" id="PF03595">
    <property type="entry name" value="SLAC1"/>
    <property type="match status" value="1"/>
</dbReference>
<organism evidence="9 10">
    <name type="scientific">Dioszegia hungarica</name>
    <dbReference type="NCBI Taxonomy" id="4972"/>
    <lineage>
        <taxon>Eukaryota</taxon>
        <taxon>Fungi</taxon>
        <taxon>Dikarya</taxon>
        <taxon>Basidiomycota</taxon>
        <taxon>Agaricomycotina</taxon>
        <taxon>Tremellomycetes</taxon>
        <taxon>Tremellales</taxon>
        <taxon>Bulleribasidiaceae</taxon>
        <taxon>Dioszegia</taxon>
    </lineage>
</organism>
<dbReference type="GeneID" id="77730918"/>
<dbReference type="FunFam" id="1.50.10.150:FF:000004">
    <property type="entry name" value="Malic acid transporter"/>
    <property type="match status" value="1"/>
</dbReference>
<evidence type="ECO:0000256" key="3">
    <source>
        <dbReference type="ARBA" id="ARBA00022448"/>
    </source>
</evidence>
<protein>
    <submittedName>
        <fullName evidence="9">Voltage-dependent anion channel</fullName>
    </submittedName>
</protein>
<comment type="subcellular location">
    <subcellularLocation>
        <location evidence="1">Cell membrane</location>
        <topology evidence="1">Multi-pass membrane protein</topology>
    </subcellularLocation>
</comment>
<keyword evidence="3" id="KW-0813">Transport</keyword>
<dbReference type="InterPro" id="IPR038665">
    <property type="entry name" value="Voltage-dep_anion_channel_sf"/>
</dbReference>
<keyword evidence="6 8" id="KW-1133">Transmembrane helix</keyword>
<keyword evidence="5 8" id="KW-0812">Transmembrane</keyword>
<evidence type="ECO:0000256" key="4">
    <source>
        <dbReference type="ARBA" id="ARBA00022475"/>
    </source>
</evidence>
<feature type="transmembrane region" description="Helical" evidence="8">
    <location>
        <begin position="364"/>
        <end position="383"/>
    </location>
</feature>
<evidence type="ECO:0000256" key="7">
    <source>
        <dbReference type="ARBA" id="ARBA00023136"/>
    </source>
</evidence>
<evidence type="ECO:0000256" key="2">
    <source>
        <dbReference type="ARBA" id="ARBA00008566"/>
    </source>
</evidence>
<name>A0AA38HF55_9TREE</name>
<accession>A0AA38HF55</accession>
<feature type="transmembrane region" description="Helical" evidence="8">
    <location>
        <begin position="337"/>
        <end position="358"/>
    </location>
</feature>
<dbReference type="GO" id="GO:0005886">
    <property type="term" value="C:plasma membrane"/>
    <property type="evidence" value="ECO:0007669"/>
    <property type="project" value="UniProtKB-SubCell"/>
</dbReference>
<dbReference type="AlphaFoldDB" id="A0AA38HF55"/>
<feature type="transmembrane region" description="Helical" evidence="8">
    <location>
        <begin position="21"/>
        <end position="47"/>
    </location>
</feature>
<keyword evidence="4" id="KW-1003">Cell membrane</keyword>
<evidence type="ECO:0000256" key="1">
    <source>
        <dbReference type="ARBA" id="ARBA00004651"/>
    </source>
</evidence>
<evidence type="ECO:0000256" key="5">
    <source>
        <dbReference type="ARBA" id="ARBA00022692"/>
    </source>
</evidence>
<feature type="transmembrane region" description="Helical" evidence="8">
    <location>
        <begin position="53"/>
        <end position="78"/>
    </location>
</feature>
<proteinExistence type="inferred from homology"/>